<dbReference type="Proteomes" id="UP000749646">
    <property type="component" value="Unassembled WGS sequence"/>
</dbReference>
<evidence type="ECO:0000313" key="3">
    <source>
        <dbReference type="Proteomes" id="UP000749646"/>
    </source>
</evidence>
<proteinExistence type="predicted"/>
<reference evidence="2" key="1">
    <citation type="journal article" date="2020" name="Fungal Divers.">
        <title>Resolving the Mortierellaceae phylogeny through synthesis of multi-gene phylogenetics and phylogenomics.</title>
        <authorList>
            <person name="Vandepol N."/>
            <person name="Liber J."/>
            <person name="Desiro A."/>
            <person name="Na H."/>
            <person name="Kennedy M."/>
            <person name="Barry K."/>
            <person name="Grigoriev I.V."/>
            <person name="Miller A.N."/>
            <person name="O'Donnell K."/>
            <person name="Stajich J.E."/>
            <person name="Bonito G."/>
        </authorList>
    </citation>
    <scope>NUCLEOTIDE SEQUENCE</scope>
    <source>
        <strain evidence="2">MES-2147</strain>
    </source>
</reference>
<evidence type="ECO:0000256" key="1">
    <source>
        <dbReference type="SAM" id="MobiDB-lite"/>
    </source>
</evidence>
<dbReference type="EMBL" id="JAAAHW010003622">
    <property type="protein sequence ID" value="KAF9982096.1"/>
    <property type="molecule type" value="Genomic_DNA"/>
</dbReference>
<feature type="non-terminal residue" evidence="2">
    <location>
        <position position="180"/>
    </location>
</feature>
<organism evidence="2 3">
    <name type="scientific">Modicella reniformis</name>
    <dbReference type="NCBI Taxonomy" id="1440133"/>
    <lineage>
        <taxon>Eukaryota</taxon>
        <taxon>Fungi</taxon>
        <taxon>Fungi incertae sedis</taxon>
        <taxon>Mucoromycota</taxon>
        <taxon>Mortierellomycotina</taxon>
        <taxon>Mortierellomycetes</taxon>
        <taxon>Mortierellales</taxon>
        <taxon>Mortierellaceae</taxon>
        <taxon>Modicella</taxon>
    </lineage>
</organism>
<accession>A0A9P6M9F3</accession>
<dbReference type="AlphaFoldDB" id="A0A9P6M9F3"/>
<comment type="caution">
    <text evidence="2">The sequence shown here is derived from an EMBL/GenBank/DDBJ whole genome shotgun (WGS) entry which is preliminary data.</text>
</comment>
<feature type="compositionally biased region" description="Acidic residues" evidence="1">
    <location>
        <begin position="102"/>
        <end position="118"/>
    </location>
</feature>
<sequence length="180" mass="20043">MVEFVRAKIKQTIEKPSYQKVTSQRSEYTLKMAQNKLTWGGKNEDIWKGAAKTTQKVWDQELDNVKQELKSEKNQSTKRKASRKDSPPRKRAVKGKGKAPADTEDGSDEDDDSDDDQVQGEAAVAVERAAAELRVEEVGIVATTVLTIASPMAMMAMIRKRSSASALQKDMTNTEHEITN</sequence>
<gene>
    <name evidence="2" type="ORF">BGZ65_003244</name>
</gene>
<evidence type="ECO:0000313" key="2">
    <source>
        <dbReference type="EMBL" id="KAF9982096.1"/>
    </source>
</evidence>
<keyword evidence="3" id="KW-1185">Reference proteome</keyword>
<feature type="region of interest" description="Disordered" evidence="1">
    <location>
        <begin position="67"/>
        <end position="121"/>
    </location>
</feature>
<protein>
    <submittedName>
        <fullName evidence="2">Uncharacterized protein</fullName>
    </submittedName>
</protein>
<name>A0A9P6M9F3_9FUNG</name>